<proteinExistence type="predicted"/>
<dbReference type="PANTHER" id="PTHR44080:SF1">
    <property type="entry name" value="E3 UBIQUITIN-PROTEIN LIGASE COP1"/>
    <property type="match status" value="1"/>
</dbReference>
<evidence type="ECO:0000256" key="12">
    <source>
        <dbReference type="PROSITE-ProRule" id="PRU00175"/>
    </source>
</evidence>
<dbReference type="GO" id="GO:0061630">
    <property type="term" value="F:ubiquitin protein ligase activity"/>
    <property type="evidence" value="ECO:0000318"/>
    <property type="project" value="GO_Central"/>
</dbReference>
<dbReference type="EMBL" id="LFYR01001802">
    <property type="protein sequence ID" value="KMZ59403.1"/>
    <property type="molecule type" value="Genomic_DNA"/>
</dbReference>
<sequence>MTDPSGGGVSGGALVPSVVKTFAEEDMTGIGSRIRQSIPPPPVEVVEDQGDESESGMGNHATTMEVKEAGDRDLHCPICMEMIKDAFLTMCGHNFCYGCISTHLNNKNDCPSCGHHLTTSNLYPNFLLNKLLKKASLHQIAKTASPAEHLRLALQQGYNLSVQELDSLIHLLVDKKRKKEQEEAETNMQILLEFLHCLRKQKIDELSEIQKDLQFIKADLNSVERHRMELHRISERYSVKLRTVHDDSFKTKLRSPMVDRHDNPMVSNARNVLSGAGSRSLYDRKVEMKSQGNSEESQRKEFFCGSDPTHSLVQSGLAVARKRRIHQQFNELQECYLQRRRNGLKILNQQEEKDTYSDPNTITRREGYHAGLEDFQYVLSTFTRYSRLRVIAELRLGDFFHSANIVSSIEFDRDDELFATAGVSKRIKVFEFSTVVNEPAEVHCPVVEMSTKSKLSCLSWNKYSKNIIASSDYEGIVTLWDVNTRQSVMEYEEHEKRAWSVDFSRTEPSMLVSGSDDCKVKVWCTKQETSVFNIDMKANICCVKYNPGSGVHIAVGSADHNIHYYDLRNISTPLHVFKGHNKTVSYVKFLSTNELASASTDSTLRLWDVQDNCPAMIFKGHTNEKNFVGLTVNKDYLACGSETNEVFVYQKAISKPAAGHKFGAFNLNDIDNDTSSYFISAVCWKSDSPTLLTANSQGAIKVLVLAT</sequence>
<dbReference type="GO" id="GO:0042802">
    <property type="term" value="F:identical protein binding"/>
    <property type="evidence" value="ECO:0007669"/>
    <property type="project" value="UniProtKB-ARBA"/>
</dbReference>
<keyword evidence="3" id="KW-0808">Transferase</keyword>
<keyword evidence="9 14" id="KW-0175">Coiled coil</keyword>
<dbReference type="SMART" id="SM00184">
    <property type="entry name" value="RING"/>
    <property type="match status" value="1"/>
</dbReference>
<dbReference type="Gene3D" id="2.130.10.10">
    <property type="entry name" value="YVTN repeat-like/Quinoprotein amine dehydrogenase"/>
    <property type="match status" value="1"/>
</dbReference>
<dbReference type="STRING" id="29655.A0A0K9NS29"/>
<keyword evidence="7" id="KW-0833">Ubl conjugation pathway</keyword>
<evidence type="ECO:0000313" key="18">
    <source>
        <dbReference type="Proteomes" id="UP000036987"/>
    </source>
</evidence>
<dbReference type="InterPro" id="IPR042755">
    <property type="entry name" value="COP1"/>
</dbReference>
<dbReference type="PROSITE" id="PS50089">
    <property type="entry name" value="ZF_RING_2"/>
    <property type="match status" value="1"/>
</dbReference>
<dbReference type="InterPro" id="IPR001841">
    <property type="entry name" value="Znf_RING"/>
</dbReference>
<evidence type="ECO:0000256" key="10">
    <source>
        <dbReference type="ARBA" id="ARBA00023242"/>
    </source>
</evidence>
<feature type="repeat" description="WD" evidence="13">
    <location>
        <begin position="577"/>
        <end position="610"/>
    </location>
</feature>
<keyword evidence="18" id="KW-1185">Reference proteome</keyword>
<keyword evidence="2 13" id="KW-0853">WD repeat</keyword>
<evidence type="ECO:0000256" key="15">
    <source>
        <dbReference type="SAM" id="MobiDB-lite"/>
    </source>
</evidence>
<name>A0A0K9NS29_ZOSMR</name>
<dbReference type="InterPro" id="IPR019775">
    <property type="entry name" value="WD40_repeat_CS"/>
</dbReference>
<dbReference type="PANTHER" id="PTHR44080">
    <property type="entry name" value="E3 UBIQUITIN-PROTEIN LIGASE COP1"/>
    <property type="match status" value="1"/>
</dbReference>
<feature type="repeat" description="WD" evidence="13">
    <location>
        <begin position="491"/>
        <end position="523"/>
    </location>
</feature>
<feature type="compositionally biased region" description="Acidic residues" evidence="15">
    <location>
        <begin position="45"/>
        <end position="54"/>
    </location>
</feature>
<dbReference type="InterPro" id="IPR017907">
    <property type="entry name" value="Znf_RING_CS"/>
</dbReference>
<dbReference type="GO" id="GO:0008270">
    <property type="term" value="F:zinc ion binding"/>
    <property type="evidence" value="ECO:0007669"/>
    <property type="project" value="UniProtKB-KW"/>
</dbReference>
<organism evidence="17 18">
    <name type="scientific">Zostera marina</name>
    <name type="common">Eelgrass</name>
    <dbReference type="NCBI Taxonomy" id="29655"/>
    <lineage>
        <taxon>Eukaryota</taxon>
        <taxon>Viridiplantae</taxon>
        <taxon>Streptophyta</taxon>
        <taxon>Embryophyta</taxon>
        <taxon>Tracheophyta</taxon>
        <taxon>Spermatophyta</taxon>
        <taxon>Magnoliopsida</taxon>
        <taxon>Liliopsida</taxon>
        <taxon>Zosteraceae</taxon>
        <taxon>Zostera</taxon>
    </lineage>
</organism>
<evidence type="ECO:0000256" key="6">
    <source>
        <dbReference type="ARBA" id="ARBA00022771"/>
    </source>
</evidence>
<gene>
    <name evidence="17" type="ORF">ZOSMA_69G01020</name>
</gene>
<evidence type="ECO:0000256" key="9">
    <source>
        <dbReference type="ARBA" id="ARBA00023054"/>
    </source>
</evidence>
<feature type="region of interest" description="Disordered" evidence="15">
    <location>
        <begin position="32"/>
        <end position="60"/>
    </location>
</feature>
<dbReference type="GO" id="GO:0043161">
    <property type="term" value="P:proteasome-mediated ubiquitin-dependent protein catabolic process"/>
    <property type="evidence" value="ECO:0000318"/>
    <property type="project" value="GO_Central"/>
</dbReference>
<dbReference type="InterPro" id="IPR001680">
    <property type="entry name" value="WD40_rpt"/>
</dbReference>
<evidence type="ECO:0000256" key="8">
    <source>
        <dbReference type="ARBA" id="ARBA00022833"/>
    </source>
</evidence>
<evidence type="ECO:0000313" key="17">
    <source>
        <dbReference type="EMBL" id="KMZ59403.1"/>
    </source>
</evidence>
<dbReference type="InterPro" id="IPR013083">
    <property type="entry name" value="Znf_RING/FYVE/PHD"/>
</dbReference>
<dbReference type="PROSITE" id="PS00678">
    <property type="entry name" value="WD_REPEATS_1"/>
    <property type="match status" value="1"/>
</dbReference>
<dbReference type="OMA" id="CWRQMSN"/>
<feature type="coiled-coil region" evidence="14">
    <location>
        <begin position="165"/>
        <end position="226"/>
    </location>
</feature>
<keyword evidence="4" id="KW-0479">Metal-binding</keyword>
<comment type="caution">
    <text evidence="17">The sequence shown here is derived from an EMBL/GenBank/DDBJ whole genome shotgun (WGS) entry which is preliminary data.</text>
</comment>
<dbReference type="PROSITE" id="PS50082">
    <property type="entry name" value="WD_REPEATS_2"/>
    <property type="match status" value="2"/>
</dbReference>
<evidence type="ECO:0000256" key="1">
    <source>
        <dbReference type="ARBA" id="ARBA00004123"/>
    </source>
</evidence>
<keyword evidence="5" id="KW-0677">Repeat</keyword>
<dbReference type="OrthoDB" id="273771at2759"/>
<dbReference type="Pfam" id="PF00400">
    <property type="entry name" value="WD40"/>
    <property type="match status" value="2"/>
</dbReference>
<dbReference type="CDD" id="cd16504">
    <property type="entry name" value="RING-HC_COP1"/>
    <property type="match status" value="1"/>
</dbReference>
<evidence type="ECO:0000256" key="11">
    <source>
        <dbReference type="ARBA" id="ARBA00084091"/>
    </source>
</evidence>
<dbReference type="PROSITE" id="PS00518">
    <property type="entry name" value="ZF_RING_1"/>
    <property type="match status" value="1"/>
</dbReference>
<reference evidence="18" key="1">
    <citation type="journal article" date="2016" name="Nature">
        <title>The genome of the seagrass Zostera marina reveals angiosperm adaptation to the sea.</title>
        <authorList>
            <person name="Olsen J.L."/>
            <person name="Rouze P."/>
            <person name="Verhelst B."/>
            <person name="Lin Y.-C."/>
            <person name="Bayer T."/>
            <person name="Collen J."/>
            <person name="Dattolo E."/>
            <person name="De Paoli E."/>
            <person name="Dittami S."/>
            <person name="Maumus F."/>
            <person name="Michel G."/>
            <person name="Kersting A."/>
            <person name="Lauritano C."/>
            <person name="Lohaus R."/>
            <person name="Toepel M."/>
            <person name="Tonon T."/>
            <person name="Vanneste K."/>
            <person name="Amirebrahimi M."/>
            <person name="Brakel J."/>
            <person name="Bostroem C."/>
            <person name="Chovatia M."/>
            <person name="Grimwood J."/>
            <person name="Jenkins J.W."/>
            <person name="Jueterbock A."/>
            <person name="Mraz A."/>
            <person name="Stam W.T."/>
            <person name="Tice H."/>
            <person name="Bornberg-Bauer E."/>
            <person name="Green P.J."/>
            <person name="Pearson G.A."/>
            <person name="Procaccini G."/>
            <person name="Duarte C.M."/>
            <person name="Schmutz J."/>
            <person name="Reusch T.B.H."/>
            <person name="Van de Peer Y."/>
        </authorList>
    </citation>
    <scope>NUCLEOTIDE SEQUENCE [LARGE SCALE GENOMIC DNA]</scope>
    <source>
        <strain evidence="18">cv. Finnish</strain>
    </source>
</reference>
<dbReference type="Gene3D" id="3.30.40.10">
    <property type="entry name" value="Zinc/RING finger domain, C3HC4 (zinc finger)"/>
    <property type="match status" value="1"/>
</dbReference>
<keyword evidence="10" id="KW-0539">Nucleus</keyword>
<accession>A0A0K9NS29</accession>
<evidence type="ECO:0000256" key="13">
    <source>
        <dbReference type="PROSITE-ProRule" id="PRU00221"/>
    </source>
</evidence>
<dbReference type="GO" id="GO:0009585">
    <property type="term" value="P:red, far-red light phototransduction"/>
    <property type="evidence" value="ECO:0007669"/>
    <property type="project" value="UniProtKB-KW"/>
</dbReference>
<evidence type="ECO:0000256" key="3">
    <source>
        <dbReference type="ARBA" id="ARBA00022679"/>
    </source>
</evidence>
<dbReference type="Pfam" id="PF13923">
    <property type="entry name" value="zf-C3HC4_2"/>
    <property type="match status" value="1"/>
</dbReference>
<keyword evidence="6 12" id="KW-0863">Zinc-finger</keyword>
<evidence type="ECO:0000256" key="14">
    <source>
        <dbReference type="SAM" id="Coils"/>
    </source>
</evidence>
<dbReference type="SUPFAM" id="SSF57850">
    <property type="entry name" value="RING/U-box"/>
    <property type="match status" value="1"/>
</dbReference>
<keyword evidence="8" id="KW-0862">Zinc</keyword>
<dbReference type="Proteomes" id="UP000036987">
    <property type="component" value="Unassembled WGS sequence"/>
</dbReference>
<evidence type="ECO:0000256" key="4">
    <source>
        <dbReference type="ARBA" id="ARBA00022723"/>
    </source>
</evidence>
<evidence type="ECO:0000256" key="7">
    <source>
        <dbReference type="ARBA" id="ARBA00022786"/>
    </source>
</evidence>
<comment type="subcellular location">
    <subcellularLocation>
        <location evidence="1">Nucleus</location>
    </subcellularLocation>
</comment>
<dbReference type="InterPro" id="IPR015943">
    <property type="entry name" value="WD40/YVTN_repeat-like_dom_sf"/>
</dbReference>
<dbReference type="GO" id="GO:0005634">
    <property type="term" value="C:nucleus"/>
    <property type="evidence" value="ECO:0007669"/>
    <property type="project" value="UniProtKB-SubCell"/>
</dbReference>
<dbReference type="InterPro" id="IPR036322">
    <property type="entry name" value="WD40_repeat_dom_sf"/>
</dbReference>
<dbReference type="SUPFAM" id="SSF50978">
    <property type="entry name" value="WD40 repeat-like"/>
    <property type="match status" value="1"/>
</dbReference>
<dbReference type="SMART" id="SM00320">
    <property type="entry name" value="WD40"/>
    <property type="match status" value="6"/>
</dbReference>
<keyword evidence="11" id="KW-0607">Phytochrome signaling pathway</keyword>
<dbReference type="FunFam" id="2.130.10.10:FF:000090">
    <property type="entry name" value="E3 ubiquitin-protein ligase RFWD2 isoform X1"/>
    <property type="match status" value="1"/>
</dbReference>
<evidence type="ECO:0000259" key="16">
    <source>
        <dbReference type="PROSITE" id="PS50089"/>
    </source>
</evidence>
<dbReference type="PROSITE" id="PS50294">
    <property type="entry name" value="WD_REPEATS_REGION"/>
    <property type="match status" value="1"/>
</dbReference>
<feature type="domain" description="RING-type" evidence="16">
    <location>
        <begin position="76"/>
        <end position="113"/>
    </location>
</feature>
<evidence type="ECO:0000256" key="5">
    <source>
        <dbReference type="ARBA" id="ARBA00022737"/>
    </source>
</evidence>
<dbReference type="AlphaFoldDB" id="A0A0K9NS29"/>
<evidence type="ECO:0000256" key="2">
    <source>
        <dbReference type="ARBA" id="ARBA00022574"/>
    </source>
</evidence>
<protein>
    <submittedName>
        <fullName evidence="17">Constitutively photomorphogenic 1</fullName>
    </submittedName>
</protein>